<dbReference type="SUPFAM" id="SSF51735">
    <property type="entry name" value="NAD(P)-binding Rossmann-fold domains"/>
    <property type="match status" value="1"/>
</dbReference>
<dbReference type="RefSeq" id="WP_309828258.1">
    <property type="nucleotide sequence ID" value="NZ_JAVIZX010000001.1"/>
</dbReference>
<sequence>MGILVNIHPSMGAPIVDALRRLAPDETVWAHRDEAPADAVEAMLAWSLKPGTLPAYPQLKLLCAPSAGVDKLVSVPDLPPDLPVARTVDPQQHVEIAQYVVGTTLRHTREFALFAEQQRRGEWLRRPVRASAQCRVGLLGLGAVGRFVAGALQAIGYPVAGWSRSPKAIEGVTTHSGDGGLAHLLAHSDILVCALPLTDGTRDLLDRRTLSLLPQGAYLINVGRGEQVVDADLLALLDSGHLAGAALDVLREEPPRPGDPLWNHAKVFGTPHIAAQASPETIARQCLDNLQRVRAGQPVLNRVDLAQGY</sequence>
<dbReference type="GO" id="GO:0016618">
    <property type="term" value="F:hydroxypyruvate reductase [NAD(P)H] activity"/>
    <property type="evidence" value="ECO:0007669"/>
    <property type="project" value="UniProtKB-EC"/>
</dbReference>
<proteinExistence type="predicted"/>
<keyword evidence="1 4" id="KW-0560">Oxidoreductase</keyword>
<protein>
    <submittedName>
        <fullName evidence="4">Glyoxylate/hydroxypyruvate reductase A</fullName>
        <ecNumber evidence="4">1.1.1.79</ecNumber>
        <ecNumber evidence="4">1.1.1.81</ecNumber>
    </submittedName>
</protein>
<gene>
    <name evidence="4" type="ORF">QE399_001900</name>
</gene>
<evidence type="ECO:0000256" key="1">
    <source>
        <dbReference type="ARBA" id="ARBA00023002"/>
    </source>
</evidence>
<dbReference type="Gene3D" id="3.40.50.720">
    <property type="entry name" value="NAD(P)-binding Rossmann-like Domain"/>
    <property type="match status" value="2"/>
</dbReference>
<dbReference type="EC" id="1.1.1.79" evidence="4"/>
<dbReference type="GO" id="GO:0030267">
    <property type="term" value="F:glyoxylate reductase (NADPH) activity"/>
    <property type="evidence" value="ECO:0007669"/>
    <property type="project" value="UniProtKB-EC"/>
</dbReference>
<keyword evidence="5" id="KW-1185">Reference proteome</keyword>
<dbReference type="Pfam" id="PF02826">
    <property type="entry name" value="2-Hacid_dh_C"/>
    <property type="match status" value="1"/>
</dbReference>
<dbReference type="EMBL" id="JAVIZX010000001">
    <property type="protein sequence ID" value="MDR6214211.1"/>
    <property type="molecule type" value="Genomic_DNA"/>
</dbReference>
<dbReference type="PANTHER" id="PTHR43333:SF1">
    <property type="entry name" value="D-ISOMER SPECIFIC 2-HYDROXYACID DEHYDROGENASE NAD-BINDING DOMAIN-CONTAINING PROTEIN"/>
    <property type="match status" value="1"/>
</dbReference>
<comment type="caution">
    <text evidence="4">The sequence shown here is derived from an EMBL/GenBank/DDBJ whole genome shotgun (WGS) entry which is preliminary data.</text>
</comment>
<evidence type="ECO:0000256" key="2">
    <source>
        <dbReference type="ARBA" id="ARBA00023027"/>
    </source>
</evidence>
<evidence type="ECO:0000313" key="5">
    <source>
        <dbReference type="Proteomes" id="UP001267710"/>
    </source>
</evidence>
<dbReference type="PANTHER" id="PTHR43333">
    <property type="entry name" value="2-HACID_DH_C DOMAIN-CONTAINING PROTEIN"/>
    <property type="match status" value="1"/>
</dbReference>
<name>A0ABU1IAI4_9BURK</name>
<keyword evidence="2" id="KW-0520">NAD</keyword>
<feature type="domain" description="D-isomer specific 2-hydroxyacid dehydrogenase NAD-binding" evidence="3">
    <location>
        <begin position="102"/>
        <end position="274"/>
    </location>
</feature>
<evidence type="ECO:0000313" key="4">
    <source>
        <dbReference type="EMBL" id="MDR6214211.1"/>
    </source>
</evidence>
<reference evidence="4 5" key="1">
    <citation type="submission" date="2023-08" db="EMBL/GenBank/DDBJ databases">
        <title>Functional and genomic diversity of the sorghum phyllosphere microbiome.</title>
        <authorList>
            <person name="Shade A."/>
        </authorList>
    </citation>
    <scope>NUCLEOTIDE SEQUENCE [LARGE SCALE GENOMIC DNA]</scope>
    <source>
        <strain evidence="4 5">SORGH_AS_0335</strain>
    </source>
</reference>
<evidence type="ECO:0000259" key="3">
    <source>
        <dbReference type="Pfam" id="PF02826"/>
    </source>
</evidence>
<dbReference type="EC" id="1.1.1.81" evidence="4"/>
<dbReference type="InterPro" id="IPR036291">
    <property type="entry name" value="NAD(P)-bd_dom_sf"/>
</dbReference>
<dbReference type="CDD" id="cd12164">
    <property type="entry name" value="GDH_like_2"/>
    <property type="match status" value="1"/>
</dbReference>
<accession>A0ABU1IAI4</accession>
<organism evidence="4 5">
    <name type="scientific">Paracidovorax wautersii</name>
    <dbReference type="NCBI Taxonomy" id="1177982"/>
    <lineage>
        <taxon>Bacteria</taxon>
        <taxon>Pseudomonadati</taxon>
        <taxon>Pseudomonadota</taxon>
        <taxon>Betaproteobacteria</taxon>
        <taxon>Burkholderiales</taxon>
        <taxon>Comamonadaceae</taxon>
        <taxon>Paracidovorax</taxon>
    </lineage>
</organism>
<dbReference type="InterPro" id="IPR006140">
    <property type="entry name" value="D-isomer_DH_NAD-bd"/>
</dbReference>
<dbReference type="Proteomes" id="UP001267710">
    <property type="component" value="Unassembled WGS sequence"/>
</dbReference>